<evidence type="ECO:0000256" key="9">
    <source>
        <dbReference type="RuleBase" id="RU000688"/>
    </source>
</evidence>
<keyword evidence="5 9" id="KW-0297">G-protein coupled receptor</keyword>
<keyword evidence="3 9" id="KW-0812">Transmembrane</keyword>
<keyword evidence="7 9" id="KW-0675">Receptor</keyword>
<comment type="subcellular location">
    <subcellularLocation>
        <location evidence="1">Cell membrane</location>
        <topology evidence="1">Multi-pass membrane protein</topology>
    </subcellularLocation>
</comment>
<dbReference type="EnsemblMetazoa" id="CJA01599.1">
    <property type="protein sequence ID" value="CJA01599.1"/>
    <property type="gene ID" value="WBGene00120803"/>
</dbReference>
<dbReference type="GO" id="GO:0008528">
    <property type="term" value="F:G protein-coupled peptide receptor activity"/>
    <property type="evidence" value="ECO:0007669"/>
    <property type="project" value="TreeGrafter"/>
</dbReference>
<evidence type="ECO:0000256" key="5">
    <source>
        <dbReference type="ARBA" id="ARBA00023040"/>
    </source>
</evidence>
<evidence type="ECO:0000256" key="10">
    <source>
        <dbReference type="SAM" id="Phobius"/>
    </source>
</evidence>
<dbReference type="PROSITE" id="PS50262">
    <property type="entry name" value="G_PROTEIN_RECEP_F1_2"/>
    <property type="match status" value="1"/>
</dbReference>
<dbReference type="PRINTS" id="PR00237">
    <property type="entry name" value="GPCRRHODOPSN"/>
</dbReference>
<evidence type="ECO:0000256" key="6">
    <source>
        <dbReference type="ARBA" id="ARBA00023136"/>
    </source>
</evidence>
<reference evidence="13" key="1">
    <citation type="submission" date="2010-08" db="EMBL/GenBank/DDBJ databases">
        <authorList>
            <consortium name="Caenorhabditis japonica Sequencing Consortium"/>
            <person name="Wilson R.K."/>
        </authorList>
    </citation>
    <scope>NUCLEOTIDE SEQUENCE [LARGE SCALE GENOMIC DNA]</scope>
    <source>
        <strain evidence="13">DF5081</strain>
    </source>
</reference>
<dbReference type="GO" id="GO:0005886">
    <property type="term" value="C:plasma membrane"/>
    <property type="evidence" value="ECO:0007669"/>
    <property type="project" value="UniProtKB-SubCell"/>
</dbReference>
<protein>
    <submittedName>
        <fullName evidence="12">G_PROTEIN_RECEP_F1_2 domain-containing protein</fullName>
    </submittedName>
</protein>
<feature type="transmembrane region" description="Helical" evidence="10">
    <location>
        <begin position="225"/>
        <end position="242"/>
    </location>
</feature>
<evidence type="ECO:0000256" key="4">
    <source>
        <dbReference type="ARBA" id="ARBA00022989"/>
    </source>
</evidence>
<feature type="transmembrane region" description="Helical" evidence="10">
    <location>
        <begin position="156"/>
        <end position="177"/>
    </location>
</feature>
<evidence type="ECO:0000313" key="13">
    <source>
        <dbReference type="Proteomes" id="UP000005237"/>
    </source>
</evidence>
<feature type="transmembrane region" description="Helical" evidence="10">
    <location>
        <begin position="371"/>
        <end position="391"/>
    </location>
</feature>
<evidence type="ECO:0000259" key="11">
    <source>
        <dbReference type="PROSITE" id="PS50262"/>
    </source>
</evidence>
<dbReference type="InterPro" id="IPR000276">
    <property type="entry name" value="GPCR_Rhodpsn"/>
</dbReference>
<evidence type="ECO:0000256" key="7">
    <source>
        <dbReference type="ARBA" id="ARBA00023170"/>
    </source>
</evidence>
<dbReference type="SUPFAM" id="SSF81321">
    <property type="entry name" value="Family A G protein-coupled receptor-like"/>
    <property type="match status" value="1"/>
</dbReference>
<evidence type="ECO:0000256" key="1">
    <source>
        <dbReference type="ARBA" id="ARBA00004651"/>
    </source>
</evidence>
<keyword evidence="6 10" id="KW-0472">Membrane</keyword>
<keyword evidence="2" id="KW-1003">Cell membrane</keyword>
<organism evidence="12 13">
    <name type="scientific">Caenorhabditis japonica</name>
    <dbReference type="NCBI Taxonomy" id="281687"/>
    <lineage>
        <taxon>Eukaryota</taxon>
        <taxon>Metazoa</taxon>
        <taxon>Ecdysozoa</taxon>
        <taxon>Nematoda</taxon>
        <taxon>Chromadorea</taxon>
        <taxon>Rhabditida</taxon>
        <taxon>Rhabditina</taxon>
        <taxon>Rhabditomorpha</taxon>
        <taxon>Rhabditoidea</taxon>
        <taxon>Rhabditidae</taxon>
        <taxon>Peloderinae</taxon>
        <taxon>Caenorhabditis</taxon>
    </lineage>
</organism>
<dbReference type="Pfam" id="PF00001">
    <property type="entry name" value="7tm_1"/>
    <property type="match status" value="2"/>
</dbReference>
<dbReference type="InterPro" id="IPR017452">
    <property type="entry name" value="GPCR_Rhodpsn_7TM"/>
</dbReference>
<comment type="similarity">
    <text evidence="9">Belongs to the G-protein coupled receptor 1 family.</text>
</comment>
<evidence type="ECO:0000313" key="12">
    <source>
        <dbReference type="EnsemblMetazoa" id="CJA01599.1"/>
    </source>
</evidence>
<keyword evidence="8 9" id="KW-0807">Transducer</keyword>
<keyword evidence="4 10" id="KW-1133">Transmembrane helix</keyword>
<evidence type="ECO:0000256" key="8">
    <source>
        <dbReference type="ARBA" id="ARBA00023224"/>
    </source>
</evidence>
<dbReference type="Gene3D" id="1.20.1070.10">
    <property type="entry name" value="Rhodopsin 7-helix transmembrane proteins"/>
    <property type="match status" value="1"/>
</dbReference>
<reference evidence="12" key="2">
    <citation type="submission" date="2022-06" db="UniProtKB">
        <authorList>
            <consortium name="EnsemblMetazoa"/>
        </authorList>
    </citation>
    <scope>IDENTIFICATION</scope>
    <source>
        <strain evidence="12">DF5081</strain>
    </source>
</reference>
<keyword evidence="13" id="KW-1185">Reference proteome</keyword>
<dbReference type="PANTHER" id="PTHR24230">
    <property type="entry name" value="G-PROTEIN COUPLED RECEPTOR"/>
    <property type="match status" value="1"/>
</dbReference>
<evidence type="ECO:0000256" key="3">
    <source>
        <dbReference type="ARBA" id="ARBA00022692"/>
    </source>
</evidence>
<dbReference type="PANTHER" id="PTHR24230:SF154">
    <property type="entry name" value="G-PROTEIN COUPLED RECEPTORS FAMILY 1 PROFILE DOMAIN-CONTAINING PROTEIN"/>
    <property type="match status" value="1"/>
</dbReference>
<dbReference type="AlphaFoldDB" id="A0A8R1HH72"/>
<proteinExistence type="inferred from homology"/>
<feature type="transmembrane region" description="Helical" evidence="10">
    <location>
        <begin position="333"/>
        <end position="351"/>
    </location>
</feature>
<name>A0A8R1HH72_CAEJA</name>
<feature type="domain" description="G-protein coupled receptors family 1 profile" evidence="11">
    <location>
        <begin position="34"/>
        <end position="391"/>
    </location>
</feature>
<dbReference type="GO" id="GO:0007218">
    <property type="term" value="P:neuropeptide signaling pathway"/>
    <property type="evidence" value="ECO:0007669"/>
    <property type="project" value="TreeGrafter"/>
</dbReference>
<accession>A0A8R1HH72</accession>
<sequence>MFGETSTEKPPGDEDKMPEPLLIEKVEAVLLLILNTIYITVMLYHAITYYRQNRISKGKRPLQPNGQAITHNSFRLFKISLFLSDFMINFWYACPKAIWLLQFEWKLGCVMCKIYKYGSSIAFFSNSNIVCGIALDRYLSVYSNHIIGIRQYQRTVRMLLVIWALAAIAAIPQLFVWEAYQPAGAHWEQCVTKFAVANYNLPLNSTYRKTISYYSMLYEGYHQTMSFWLPLSITFGAYARMLSRLIPFWPFSVLNSFEDEQQQTFDQTDSKRSSLCGIFCARAKEKVCYFFCNTVLRKRASEQSETARVLLAGTGTTRHPPTTALRRQLGTTVFKNACQIICIHVILWLPYNLVSLSRFVHEDFYMFISTRGGNLCEMFILFNSFINPIIYSGRRAISAHRV</sequence>
<feature type="transmembrane region" description="Helical" evidence="10">
    <location>
        <begin position="28"/>
        <end position="50"/>
    </location>
</feature>
<dbReference type="PROSITE" id="PS00237">
    <property type="entry name" value="G_PROTEIN_RECEP_F1_1"/>
    <property type="match status" value="1"/>
</dbReference>
<dbReference type="Proteomes" id="UP000005237">
    <property type="component" value="Unassembled WGS sequence"/>
</dbReference>
<evidence type="ECO:0000256" key="2">
    <source>
        <dbReference type="ARBA" id="ARBA00022475"/>
    </source>
</evidence>